<comment type="subcellular location">
    <subcellularLocation>
        <location evidence="5">Cell membrane</location>
        <topology evidence="5">Single-pass membrane protein</topology>
    </subcellularLocation>
</comment>
<name>A0A6L7G3I8_9RHOB</name>
<dbReference type="RefSeq" id="WP_160892219.1">
    <property type="nucleotide sequence ID" value="NZ_WUMU01000003.1"/>
</dbReference>
<sequence>MPLIWPIVFFSVALVTAAFAFGGIAAVSAGIAQFLFVLFAALGVATLAMHVFEGQQENIHGPRPQHSRE</sequence>
<dbReference type="HAMAP" id="MF_01361">
    <property type="entry name" value="UPF0391"/>
    <property type="match status" value="1"/>
</dbReference>
<keyword evidence="3 5" id="KW-1133">Transmembrane helix</keyword>
<dbReference type="Pfam" id="PF07043">
    <property type="entry name" value="DUF1328"/>
    <property type="match status" value="1"/>
</dbReference>
<comment type="caution">
    <text evidence="6">The sequence shown here is derived from an EMBL/GenBank/DDBJ whole genome shotgun (WGS) entry which is preliminary data.</text>
</comment>
<evidence type="ECO:0000256" key="1">
    <source>
        <dbReference type="ARBA" id="ARBA00022475"/>
    </source>
</evidence>
<dbReference type="EMBL" id="WUMU01000003">
    <property type="protein sequence ID" value="MXN17183.1"/>
    <property type="molecule type" value="Genomic_DNA"/>
</dbReference>
<gene>
    <name evidence="6" type="ORF">GR170_05005</name>
</gene>
<dbReference type="GO" id="GO:0005886">
    <property type="term" value="C:plasma membrane"/>
    <property type="evidence" value="ECO:0007669"/>
    <property type="project" value="UniProtKB-SubCell"/>
</dbReference>
<keyword evidence="2 5" id="KW-0812">Transmembrane</keyword>
<proteinExistence type="inferred from homology"/>
<dbReference type="Proteomes" id="UP000477911">
    <property type="component" value="Unassembled WGS sequence"/>
</dbReference>
<dbReference type="AlphaFoldDB" id="A0A6L7G3I8"/>
<protein>
    <recommendedName>
        <fullName evidence="5">UPF0391 membrane protein GR170_05005</fullName>
    </recommendedName>
</protein>
<keyword evidence="7" id="KW-1185">Reference proteome</keyword>
<comment type="similarity">
    <text evidence="5">Belongs to the UPF0391 family.</text>
</comment>
<feature type="transmembrane region" description="Helical" evidence="5">
    <location>
        <begin position="30"/>
        <end position="52"/>
    </location>
</feature>
<reference evidence="6 7" key="1">
    <citation type="submission" date="2019-12" db="EMBL/GenBank/DDBJ databases">
        <authorList>
            <person name="Li M."/>
        </authorList>
    </citation>
    <scope>NUCLEOTIDE SEQUENCE [LARGE SCALE GENOMIC DNA]</scope>
    <source>
        <strain evidence="6 7">GBMRC 2024</strain>
    </source>
</reference>
<evidence type="ECO:0000256" key="5">
    <source>
        <dbReference type="HAMAP-Rule" id="MF_01361"/>
    </source>
</evidence>
<accession>A0A6L7G3I8</accession>
<keyword evidence="4 5" id="KW-0472">Membrane</keyword>
<evidence type="ECO:0000313" key="7">
    <source>
        <dbReference type="Proteomes" id="UP000477911"/>
    </source>
</evidence>
<keyword evidence="1 5" id="KW-1003">Cell membrane</keyword>
<evidence type="ECO:0000256" key="4">
    <source>
        <dbReference type="ARBA" id="ARBA00023136"/>
    </source>
</evidence>
<dbReference type="InterPro" id="IPR009760">
    <property type="entry name" value="DUF1328"/>
</dbReference>
<evidence type="ECO:0000313" key="6">
    <source>
        <dbReference type="EMBL" id="MXN17183.1"/>
    </source>
</evidence>
<evidence type="ECO:0000256" key="2">
    <source>
        <dbReference type="ARBA" id="ARBA00022692"/>
    </source>
</evidence>
<evidence type="ECO:0000256" key="3">
    <source>
        <dbReference type="ARBA" id="ARBA00022989"/>
    </source>
</evidence>
<organism evidence="6 7">
    <name type="scientific">Pseudooceanicola albus</name>
    <dbReference type="NCBI Taxonomy" id="2692189"/>
    <lineage>
        <taxon>Bacteria</taxon>
        <taxon>Pseudomonadati</taxon>
        <taxon>Pseudomonadota</taxon>
        <taxon>Alphaproteobacteria</taxon>
        <taxon>Rhodobacterales</taxon>
        <taxon>Paracoccaceae</taxon>
        <taxon>Pseudooceanicola</taxon>
    </lineage>
</organism>